<protein>
    <submittedName>
        <fullName evidence="1">Uncharacterized protein</fullName>
    </submittedName>
</protein>
<sequence length="37" mass="4452">MFIPKHLKVTDFSRIRKIERNSSLQVSKFAQYNQIDL</sequence>
<dbReference type="EMBL" id="JAFBDR010000010">
    <property type="protein sequence ID" value="MBM7571701.1"/>
    <property type="molecule type" value="Genomic_DNA"/>
</dbReference>
<gene>
    <name evidence="1" type="ORF">JOC48_002200</name>
</gene>
<proteinExistence type="predicted"/>
<organism evidence="1 2">
    <name type="scientific">Aquibacillus albus</name>
    <dbReference type="NCBI Taxonomy" id="1168171"/>
    <lineage>
        <taxon>Bacteria</taxon>
        <taxon>Bacillati</taxon>
        <taxon>Bacillota</taxon>
        <taxon>Bacilli</taxon>
        <taxon>Bacillales</taxon>
        <taxon>Bacillaceae</taxon>
        <taxon>Aquibacillus</taxon>
    </lineage>
</organism>
<reference evidence="1 2" key="1">
    <citation type="submission" date="2021-01" db="EMBL/GenBank/DDBJ databases">
        <title>Genomic Encyclopedia of Type Strains, Phase IV (KMG-IV): sequencing the most valuable type-strain genomes for metagenomic binning, comparative biology and taxonomic classification.</title>
        <authorList>
            <person name="Goeker M."/>
        </authorList>
    </citation>
    <scope>NUCLEOTIDE SEQUENCE [LARGE SCALE GENOMIC DNA]</scope>
    <source>
        <strain evidence="1 2">DSM 23711</strain>
    </source>
</reference>
<keyword evidence="2" id="KW-1185">Reference proteome</keyword>
<evidence type="ECO:0000313" key="2">
    <source>
        <dbReference type="Proteomes" id="UP001296943"/>
    </source>
</evidence>
<dbReference type="Proteomes" id="UP001296943">
    <property type="component" value="Unassembled WGS sequence"/>
</dbReference>
<accession>A0ABS2N0M4</accession>
<comment type="caution">
    <text evidence="1">The sequence shown here is derived from an EMBL/GenBank/DDBJ whole genome shotgun (WGS) entry which is preliminary data.</text>
</comment>
<name>A0ABS2N0M4_9BACI</name>
<evidence type="ECO:0000313" key="1">
    <source>
        <dbReference type="EMBL" id="MBM7571701.1"/>
    </source>
</evidence>